<protein>
    <submittedName>
        <fullName evidence="1">Uncharacterized protein</fullName>
    </submittedName>
</protein>
<comment type="caution">
    <text evidence="1">The sequence shown here is derived from an EMBL/GenBank/DDBJ whole genome shotgun (WGS) entry which is preliminary data.</text>
</comment>
<sequence>MDLDSKRLVVVVPNEALVPSRRVFSSEDEAWRSYLENPLTAATKAMMSINGDEDSAAALGLLYDYYKVPRERRHVSSGVKSTDSAAIGPDNCGNLEMLDHHLQSLRSMPVNLSLNSSATEHQASKYGATCLAGDTRGGDGKGGGGMALALVKTEGQASMGVSCSGGAYQEEPREQIRMVYEHSHYDLPLAGYLKDDQRSTPDSTYEDTMEGEMYRRSPSSGVDEFCYSPPVDSFQYSLDASMSMRPRQGDGPMAYLNRGQFYNLTLSKSGFTSSLRQPRGKVRVSGLTPSHRPDGSPSSSEQCTMGGSELQQDSIVQSVIMVVFGEDKCRDEQLKNWKYWHSRQHTAKQRVLDIADYKESFNTIGNVEEIAYNAVSFTWDVAEEAKVFISVNCLSTDFSSQKGVKGMPLIIQIDTYSYNSCSSRPIHRAFSQIKVFCDKGAERKLRDEEKKQLRKRMKGKNGSSGTTSPIKRVDSTLLKTMIDLDSQPVLFIPDVHFGNLQRAGQVFAFNTEQVNRDGSVLVKRMSCTSEDDVCPPQPKKTKVELERKVLLYVRKECDEVFDALMLHSPTLKALMEAISEKYAVPVEKMSKVYQKSKKGVLVNMDDNIIQHYSNEDTFILAMESSADSLRVTLSEI</sequence>
<evidence type="ECO:0000313" key="2">
    <source>
        <dbReference type="Proteomes" id="UP000793456"/>
    </source>
</evidence>
<organism evidence="1 2">
    <name type="scientific">Larimichthys crocea</name>
    <name type="common">Large yellow croaker</name>
    <name type="synonym">Pseudosciaena crocea</name>
    <dbReference type="NCBI Taxonomy" id="215358"/>
    <lineage>
        <taxon>Eukaryota</taxon>
        <taxon>Metazoa</taxon>
        <taxon>Chordata</taxon>
        <taxon>Craniata</taxon>
        <taxon>Vertebrata</taxon>
        <taxon>Euteleostomi</taxon>
        <taxon>Actinopterygii</taxon>
        <taxon>Neopterygii</taxon>
        <taxon>Teleostei</taxon>
        <taxon>Neoteleostei</taxon>
        <taxon>Acanthomorphata</taxon>
        <taxon>Eupercaria</taxon>
        <taxon>Sciaenidae</taxon>
        <taxon>Larimichthys</taxon>
    </lineage>
</organism>
<dbReference type="Proteomes" id="UP000793456">
    <property type="component" value="Chromosome XIV"/>
</dbReference>
<reference evidence="1" key="1">
    <citation type="submission" date="2018-11" db="EMBL/GenBank/DDBJ databases">
        <title>The sequence and de novo assembly of Larimichthys crocea genome using PacBio and Hi-C technologies.</title>
        <authorList>
            <person name="Xu P."/>
            <person name="Chen B."/>
            <person name="Zhou Z."/>
            <person name="Ke Q."/>
            <person name="Wu Y."/>
            <person name="Bai H."/>
            <person name="Pu F."/>
        </authorList>
    </citation>
    <scope>NUCLEOTIDE SEQUENCE</scope>
    <source>
        <tissue evidence="1">Muscle</tissue>
    </source>
</reference>
<dbReference type="EMBL" id="CM011687">
    <property type="protein sequence ID" value="TMS11343.1"/>
    <property type="molecule type" value="Genomic_DNA"/>
</dbReference>
<evidence type="ECO:0000313" key="1">
    <source>
        <dbReference type="EMBL" id="TMS11343.1"/>
    </source>
</evidence>
<proteinExistence type="predicted"/>
<accession>A0ACD3QW23</accession>
<gene>
    <name evidence="1" type="ORF">E3U43_020336</name>
</gene>
<keyword evidence="2" id="KW-1185">Reference proteome</keyword>
<name>A0ACD3QW23_LARCR</name>